<dbReference type="PROSITE" id="PS51186">
    <property type="entry name" value="GNAT"/>
    <property type="match status" value="1"/>
</dbReference>
<keyword evidence="2" id="KW-0808">Transferase</keyword>
<dbReference type="SUPFAM" id="SSF55729">
    <property type="entry name" value="Acyl-CoA N-acyltransferases (Nat)"/>
    <property type="match status" value="1"/>
</dbReference>
<dbReference type="PANTHER" id="PTHR43138:SF1">
    <property type="entry name" value="N-ACETYLTRANSFERASE ACA1"/>
    <property type="match status" value="1"/>
</dbReference>
<dbReference type="InterPro" id="IPR052742">
    <property type="entry name" value="Mito_N-acetyltransferase"/>
</dbReference>
<dbReference type="PANTHER" id="PTHR43138">
    <property type="entry name" value="ACETYLTRANSFERASE, GNAT FAMILY"/>
    <property type="match status" value="1"/>
</dbReference>
<dbReference type="CDD" id="cd04301">
    <property type="entry name" value="NAT_SF"/>
    <property type="match status" value="1"/>
</dbReference>
<evidence type="ECO:0000259" key="1">
    <source>
        <dbReference type="PROSITE" id="PS51186"/>
    </source>
</evidence>
<dbReference type="InterPro" id="IPR000182">
    <property type="entry name" value="GNAT_dom"/>
</dbReference>
<sequence length="176" mass="19087">MIRIRRFQPADWPRVWAMLQATLATAEQYAFAPDSTEADMRKAWTELPLATYVATSDAGAVVGTYYIKPNQPGLGAHVCNCGYLVASEARGRGVASAMCEHSQAEAVAHGFRAMQFNLVVSTNAGAVRLWQKLGFRIVGTLPGAFHHGRLGDVDAYVMFKQLAAPRSGSERAQQAS</sequence>
<comment type="caution">
    <text evidence="2">The sequence shown here is derived from an EMBL/GenBank/DDBJ whole genome shotgun (WGS) entry which is preliminary data.</text>
</comment>
<dbReference type="AlphaFoldDB" id="A0A1J5RFU6"/>
<dbReference type="Pfam" id="PF00583">
    <property type="entry name" value="Acetyltransf_1"/>
    <property type="match status" value="1"/>
</dbReference>
<gene>
    <name evidence="2" type="ORF">GALL_271120</name>
</gene>
<accession>A0A1J5RFU6</accession>
<name>A0A1J5RFU6_9ZZZZ</name>
<dbReference type="GO" id="GO:0016747">
    <property type="term" value="F:acyltransferase activity, transferring groups other than amino-acyl groups"/>
    <property type="evidence" value="ECO:0007669"/>
    <property type="project" value="InterPro"/>
</dbReference>
<protein>
    <submittedName>
        <fullName evidence="2">Putative acetyltransferase YhhY</fullName>
    </submittedName>
</protein>
<evidence type="ECO:0000313" key="2">
    <source>
        <dbReference type="EMBL" id="OIQ90972.1"/>
    </source>
</evidence>
<dbReference type="InterPro" id="IPR016181">
    <property type="entry name" value="Acyl_CoA_acyltransferase"/>
</dbReference>
<feature type="domain" description="N-acetyltransferase" evidence="1">
    <location>
        <begin position="2"/>
        <end position="163"/>
    </location>
</feature>
<proteinExistence type="predicted"/>
<dbReference type="EMBL" id="MLJW01000274">
    <property type="protein sequence ID" value="OIQ90972.1"/>
    <property type="molecule type" value="Genomic_DNA"/>
</dbReference>
<dbReference type="Gene3D" id="3.40.630.30">
    <property type="match status" value="1"/>
</dbReference>
<reference evidence="2" key="1">
    <citation type="submission" date="2016-10" db="EMBL/GenBank/DDBJ databases">
        <title>Sequence of Gallionella enrichment culture.</title>
        <authorList>
            <person name="Poehlein A."/>
            <person name="Muehling M."/>
            <person name="Daniel R."/>
        </authorList>
    </citation>
    <scope>NUCLEOTIDE SEQUENCE</scope>
</reference>
<organism evidence="2">
    <name type="scientific">mine drainage metagenome</name>
    <dbReference type="NCBI Taxonomy" id="410659"/>
    <lineage>
        <taxon>unclassified sequences</taxon>
        <taxon>metagenomes</taxon>
        <taxon>ecological metagenomes</taxon>
    </lineage>
</organism>